<reference evidence="2 3" key="1">
    <citation type="submission" date="2019-12" db="EMBL/GenBank/DDBJ databases">
        <title>Isolation and characterization of three novel carbon monoxide-oxidizing members of Halobacteria from salione crusts and soils.</title>
        <authorList>
            <person name="Myers M.R."/>
            <person name="King G.M."/>
        </authorList>
    </citation>
    <scope>NUCLEOTIDE SEQUENCE [LARGE SCALE GENOMIC DNA]</scope>
    <source>
        <strain evidence="2 3">WSH3</strain>
    </source>
</reference>
<feature type="transmembrane region" description="Helical" evidence="1">
    <location>
        <begin position="121"/>
        <end position="140"/>
    </location>
</feature>
<feature type="transmembrane region" description="Helical" evidence="1">
    <location>
        <begin position="16"/>
        <end position="35"/>
    </location>
</feature>
<keyword evidence="1" id="KW-0472">Membrane</keyword>
<feature type="transmembrane region" description="Helical" evidence="1">
    <location>
        <begin position="160"/>
        <end position="181"/>
    </location>
</feature>
<proteinExistence type="predicted"/>
<dbReference type="RefSeq" id="WP_159762220.1">
    <property type="nucleotide sequence ID" value="NZ_WUUT01000001.1"/>
</dbReference>
<sequence length="207" mass="22405">MSTSLSDLLAERRRNATISWALLGIAALSGVGGVIVTGPLWSVFAVVIVLLGLLPPIAYRSRYVMLPWEVLAMATLPLVGIAVGTQRLSSPLIAYLAIAAVGLVIVVELDSFTSIRMSPGFAIVLVVASTMAASALWAMLEWYAAIALDRPFNLTNDELMIEFLYAALAGFAAGVTFRTYFRRYVSPSDRVPEELEDSIEEVSYVDN</sequence>
<accession>A0A6B0T1E2</accession>
<organism evidence="2 3">
    <name type="scientific">Halovenus carboxidivorans</name>
    <dbReference type="NCBI Taxonomy" id="2692199"/>
    <lineage>
        <taxon>Archaea</taxon>
        <taxon>Methanobacteriati</taxon>
        <taxon>Methanobacteriota</taxon>
        <taxon>Stenosarchaea group</taxon>
        <taxon>Halobacteria</taxon>
        <taxon>Halobacteriales</taxon>
        <taxon>Haloarculaceae</taxon>
        <taxon>Halovenus</taxon>
    </lineage>
</organism>
<keyword evidence="3" id="KW-1185">Reference proteome</keyword>
<gene>
    <name evidence="2" type="ORF">GRX03_00330</name>
</gene>
<comment type="caution">
    <text evidence="2">The sequence shown here is derived from an EMBL/GenBank/DDBJ whole genome shotgun (WGS) entry which is preliminary data.</text>
</comment>
<dbReference type="AlphaFoldDB" id="A0A6B0T1E2"/>
<dbReference type="EMBL" id="WUUT01000001">
    <property type="protein sequence ID" value="MXR50056.1"/>
    <property type="molecule type" value="Genomic_DNA"/>
</dbReference>
<evidence type="ECO:0000256" key="1">
    <source>
        <dbReference type="SAM" id="Phobius"/>
    </source>
</evidence>
<feature type="transmembrane region" description="Helical" evidence="1">
    <location>
        <begin position="66"/>
        <end position="86"/>
    </location>
</feature>
<evidence type="ECO:0000313" key="2">
    <source>
        <dbReference type="EMBL" id="MXR50056.1"/>
    </source>
</evidence>
<dbReference type="Proteomes" id="UP000466535">
    <property type="component" value="Unassembled WGS sequence"/>
</dbReference>
<name>A0A6B0T1E2_9EURY</name>
<dbReference type="OrthoDB" id="342532at2157"/>
<feature type="transmembrane region" description="Helical" evidence="1">
    <location>
        <begin position="92"/>
        <end position="109"/>
    </location>
</feature>
<keyword evidence="1" id="KW-1133">Transmembrane helix</keyword>
<protein>
    <submittedName>
        <fullName evidence="2">Uncharacterized protein</fullName>
    </submittedName>
</protein>
<keyword evidence="1" id="KW-0812">Transmembrane</keyword>
<feature type="transmembrane region" description="Helical" evidence="1">
    <location>
        <begin position="41"/>
        <end position="59"/>
    </location>
</feature>
<evidence type="ECO:0000313" key="3">
    <source>
        <dbReference type="Proteomes" id="UP000466535"/>
    </source>
</evidence>